<organism evidence="8 9">
    <name type="scientific">Blastopirellula marina</name>
    <dbReference type="NCBI Taxonomy" id="124"/>
    <lineage>
        <taxon>Bacteria</taxon>
        <taxon>Pseudomonadati</taxon>
        <taxon>Planctomycetota</taxon>
        <taxon>Planctomycetia</taxon>
        <taxon>Pirellulales</taxon>
        <taxon>Pirellulaceae</taxon>
        <taxon>Blastopirellula</taxon>
    </lineage>
</organism>
<dbReference type="EMBL" id="PUHY01000005">
    <property type="protein sequence ID" value="PQO37658.1"/>
    <property type="molecule type" value="Genomic_DNA"/>
</dbReference>
<keyword evidence="2" id="KW-0479">Metal-binding</keyword>
<keyword evidence="4" id="KW-0378">Hydrolase</keyword>
<dbReference type="PANTHER" id="PTHR33146">
    <property type="entry name" value="ENDONUCLEASE 4"/>
    <property type="match status" value="1"/>
</dbReference>
<feature type="chain" id="PRO_5015597414" description="S1/P1 Nuclease" evidence="7">
    <location>
        <begin position="24"/>
        <end position="343"/>
    </location>
</feature>
<dbReference type="GO" id="GO:0003676">
    <property type="term" value="F:nucleic acid binding"/>
    <property type="evidence" value="ECO:0007669"/>
    <property type="project" value="InterPro"/>
</dbReference>
<dbReference type="CDD" id="cd11010">
    <property type="entry name" value="S1-P1_nuclease"/>
    <property type="match status" value="1"/>
</dbReference>
<keyword evidence="1" id="KW-0540">Nuclease</keyword>
<dbReference type="GO" id="GO:0046872">
    <property type="term" value="F:metal ion binding"/>
    <property type="evidence" value="ECO:0007669"/>
    <property type="project" value="UniProtKB-KW"/>
</dbReference>
<sequence>MNKMFRGLVAWLVLASMPMSCFAWGSGGHRIAAIMAWRSMKCETQEKLGKLLRQHPRSAQEFAIPAEVTALGEAAENEWLFAQATIWPDLIRGNRQFDRPTWHYIDLPLYLTEGDRAVMHGQLTVNMSPTLPEVIDNAELNAVQAIKLAAQNLRSQRSAADKAIDICWLNHLTTDLAQPNHTTALYSRLTFPDPAGDKGGNAIPVQPEKNLHAYWDGLLGWEISFAEARERASALLAEMKPHQAADAAELDPMQWVEQGHELAKAKVYSPQILQAAYEKEVGNTRRIETIVLSDEYQAESKKLAERQIARGAFRLAAMMDQLLADPPADCPTIETETTVTSSR</sequence>
<evidence type="ECO:0000256" key="5">
    <source>
        <dbReference type="ARBA" id="ARBA00023157"/>
    </source>
</evidence>
<evidence type="ECO:0000256" key="3">
    <source>
        <dbReference type="ARBA" id="ARBA00022759"/>
    </source>
</evidence>
<evidence type="ECO:0000313" key="8">
    <source>
        <dbReference type="EMBL" id="PQO37658.1"/>
    </source>
</evidence>
<keyword evidence="6" id="KW-0325">Glycoprotein</keyword>
<dbReference type="Pfam" id="PF02265">
    <property type="entry name" value="S1-P1_nuclease"/>
    <property type="match status" value="1"/>
</dbReference>
<name>A0A2S8FZN8_9BACT</name>
<gene>
    <name evidence="8" type="ORF">C5Y83_06850</name>
</gene>
<evidence type="ECO:0000256" key="4">
    <source>
        <dbReference type="ARBA" id="ARBA00022801"/>
    </source>
</evidence>
<reference evidence="8 9" key="1">
    <citation type="submission" date="2018-02" db="EMBL/GenBank/DDBJ databases">
        <title>Comparative genomes isolates from brazilian mangrove.</title>
        <authorList>
            <person name="Araujo J.E."/>
            <person name="Taketani R.G."/>
            <person name="Silva M.C.P."/>
            <person name="Loureco M.V."/>
            <person name="Andreote F.D."/>
        </authorList>
    </citation>
    <scope>NUCLEOTIDE SEQUENCE [LARGE SCALE GENOMIC DNA]</scope>
    <source>
        <strain evidence="8 9">Hex-1 MGV</strain>
    </source>
</reference>
<evidence type="ECO:0000256" key="7">
    <source>
        <dbReference type="SAM" id="SignalP"/>
    </source>
</evidence>
<dbReference type="InterPro" id="IPR003154">
    <property type="entry name" value="S1/P1nuclease"/>
</dbReference>
<evidence type="ECO:0000256" key="2">
    <source>
        <dbReference type="ARBA" id="ARBA00022723"/>
    </source>
</evidence>
<dbReference type="Proteomes" id="UP000238322">
    <property type="component" value="Unassembled WGS sequence"/>
</dbReference>
<dbReference type="GO" id="GO:0016788">
    <property type="term" value="F:hydrolase activity, acting on ester bonds"/>
    <property type="evidence" value="ECO:0007669"/>
    <property type="project" value="InterPro"/>
</dbReference>
<dbReference type="GO" id="GO:0004519">
    <property type="term" value="F:endonuclease activity"/>
    <property type="evidence" value="ECO:0007669"/>
    <property type="project" value="UniProtKB-KW"/>
</dbReference>
<proteinExistence type="predicted"/>
<evidence type="ECO:0000256" key="1">
    <source>
        <dbReference type="ARBA" id="ARBA00022722"/>
    </source>
</evidence>
<feature type="signal peptide" evidence="7">
    <location>
        <begin position="1"/>
        <end position="23"/>
    </location>
</feature>
<dbReference type="PANTHER" id="PTHR33146:SF26">
    <property type="entry name" value="ENDONUCLEASE 4"/>
    <property type="match status" value="1"/>
</dbReference>
<dbReference type="AlphaFoldDB" id="A0A2S8FZN8"/>
<keyword evidence="3" id="KW-0255">Endonuclease</keyword>
<accession>A0A2S8FZN8</accession>
<evidence type="ECO:0008006" key="10">
    <source>
        <dbReference type="Google" id="ProtNLM"/>
    </source>
</evidence>
<evidence type="ECO:0000313" key="9">
    <source>
        <dbReference type="Proteomes" id="UP000238322"/>
    </source>
</evidence>
<comment type="caution">
    <text evidence="8">The sequence shown here is derived from an EMBL/GenBank/DDBJ whole genome shotgun (WGS) entry which is preliminary data.</text>
</comment>
<keyword evidence="5" id="KW-1015">Disulfide bond</keyword>
<keyword evidence="7" id="KW-0732">Signal</keyword>
<dbReference type="OrthoDB" id="267579at2"/>
<dbReference type="GO" id="GO:0006308">
    <property type="term" value="P:DNA catabolic process"/>
    <property type="evidence" value="ECO:0007669"/>
    <property type="project" value="InterPro"/>
</dbReference>
<dbReference type="RefSeq" id="WP_105328907.1">
    <property type="nucleotide sequence ID" value="NZ_PUHY01000005.1"/>
</dbReference>
<dbReference type="InterPro" id="IPR008947">
    <property type="entry name" value="PLipase_C/P1_nuclease_dom_sf"/>
</dbReference>
<evidence type="ECO:0000256" key="6">
    <source>
        <dbReference type="ARBA" id="ARBA00023180"/>
    </source>
</evidence>
<dbReference type="Gene3D" id="1.10.575.10">
    <property type="entry name" value="P1 Nuclease"/>
    <property type="match status" value="1"/>
</dbReference>
<dbReference type="SUPFAM" id="SSF48537">
    <property type="entry name" value="Phospholipase C/P1 nuclease"/>
    <property type="match status" value="1"/>
</dbReference>
<protein>
    <recommendedName>
        <fullName evidence="10">S1/P1 Nuclease</fullName>
    </recommendedName>
</protein>